<dbReference type="GO" id="GO:0005739">
    <property type="term" value="C:mitochondrion"/>
    <property type="evidence" value="ECO:0007669"/>
    <property type="project" value="TreeGrafter"/>
</dbReference>
<dbReference type="Gene3D" id="3.55.40.20">
    <property type="entry name" value="Iron/manganese superoxide dismutase, C-terminal domain"/>
    <property type="match status" value="1"/>
</dbReference>
<reference evidence="11" key="1">
    <citation type="journal article" date="2018" name="Genome Biol. Evol.">
        <title>Genomics and development of Lentinus tigrinus, a white-rot wood-decaying mushroom with dimorphic fruiting bodies.</title>
        <authorList>
            <person name="Wu B."/>
            <person name="Xu Z."/>
            <person name="Knudson A."/>
            <person name="Carlson A."/>
            <person name="Chen N."/>
            <person name="Kovaka S."/>
            <person name="LaButti K."/>
            <person name="Lipzen A."/>
            <person name="Pennachio C."/>
            <person name="Riley R."/>
            <person name="Schakwitz W."/>
            <person name="Umezawa K."/>
            <person name="Ohm R.A."/>
            <person name="Grigoriev I.V."/>
            <person name="Nagy L.G."/>
            <person name="Gibbons J."/>
            <person name="Hibbett D."/>
        </authorList>
    </citation>
    <scope>NUCLEOTIDE SEQUENCE [LARGE SCALE GENOMIC DNA]</scope>
    <source>
        <strain evidence="11">ALCF2SS1-6</strain>
    </source>
</reference>
<evidence type="ECO:0000256" key="1">
    <source>
        <dbReference type="ARBA" id="ARBA00008714"/>
    </source>
</evidence>
<dbReference type="InterPro" id="IPR036324">
    <property type="entry name" value="Mn/Fe_SOD_N_sf"/>
</dbReference>
<dbReference type="AlphaFoldDB" id="A0A5C2RWX2"/>
<dbReference type="InterPro" id="IPR019833">
    <property type="entry name" value="Mn/Fe_SOD_BS"/>
</dbReference>
<dbReference type="SUPFAM" id="SSF46609">
    <property type="entry name" value="Fe,Mn superoxide dismutase (SOD), N-terminal domain"/>
    <property type="match status" value="1"/>
</dbReference>
<evidence type="ECO:0000256" key="4">
    <source>
        <dbReference type="ARBA" id="ARBA00022862"/>
    </source>
</evidence>
<comment type="catalytic activity">
    <reaction evidence="6 7">
        <text>2 superoxide + 2 H(+) = H2O2 + O2</text>
        <dbReference type="Rhea" id="RHEA:20696"/>
        <dbReference type="ChEBI" id="CHEBI:15378"/>
        <dbReference type="ChEBI" id="CHEBI:15379"/>
        <dbReference type="ChEBI" id="CHEBI:16240"/>
        <dbReference type="ChEBI" id="CHEBI:18421"/>
        <dbReference type="EC" id="1.15.1.1"/>
    </reaction>
</comment>
<evidence type="ECO:0000259" key="10">
    <source>
        <dbReference type="Pfam" id="PF02777"/>
    </source>
</evidence>
<keyword evidence="3 7" id="KW-0479">Metal-binding</keyword>
<evidence type="ECO:0000256" key="5">
    <source>
        <dbReference type="ARBA" id="ARBA00023002"/>
    </source>
</evidence>
<dbReference type="PROSITE" id="PS00088">
    <property type="entry name" value="SOD_MN"/>
    <property type="match status" value="1"/>
</dbReference>
<feature type="region of interest" description="Disordered" evidence="8">
    <location>
        <begin position="37"/>
        <end position="60"/>
    </location>
</feature>
<dbReference type="EMBL" id="ML122299">
    <property type="protein sequence ID" value="RPD55076.1"/>
    <property type="molecule type" value="Genomic_DNA"/>
</dbReference>
<evidence type="ECO:0000313" key="12">
    <source>
        <dbReference type="Proteomes" id="UP000313359"/>
    </source>
</evidence>
<organism evidence="11 12">
    <name type="scientific">Lentinus tigrinus ALCF2SS1-6</name>
    <dbReference type="NCBI Taxonomy" id="1328759"/>
    <lineage>
        <taxon>Eukaryota</taxon>
        <taxon>Fungi</taxon>
        <taxon>Dikarya</taxon>
        <taxon>Basidiomycota</taxon>
        <taxon>Agaricomycotina</taxon>
        <taxon>Agaricomycetes</taxon>
        <taxon>Polyporales</taxon>
        <taxon>Polyporaceae</taxon>
        <taxon>Lentinus</taxon>
    </lineage>
</organism>
<dbReference type="EC" id="1.15.1.1" evidence="2 7"/>
<evidence type="ECO:0000256" key="7">
    <source>
        <dbReference type="RuleBase" id="RU000414"/>
    </source>
</evidence>
<dbReference type="PRINTS" id="PR01703">
    <property type="entry name" value="MNSODISMTASE"/>
</dbReference>
<evidence type="ECO:0000256" key="3">
    <source>
        <dbReference type="ARBA" id="ARBA00022723"/>
    </source>
</evidence>
<evidence type="ECO:0000256" key="6">
    <source>
        <dbReference type="ARBA" id="ARBA00049204"/>
    </source>
</evidence>
<protein>
    <recommendedName>
        <fullName evidence="2 7">Superoxide dismutase</fullName>
        <ecNumber evidence="2 7">1.15.1.1</ecNumber>
    </recommendedName>
</protein>
<dbReference type="GO" id="GO:0030145">
    <property type="term" value="F:manganese ion binding"/>
    <property type="evidence" value="ECO:0007669"/>
    <property type="project" value="TreeGrafter"/>
</dbReference>
<accession>A0A5C2RWX2</accession>
<proteinExistence type="inferred from homology"/>
<evidence type="ECO:0000256" key="8">
    <source>
        <dbReference type="SAM" id="MobiDB-lite"/>
    </source>
</evidence>
<dbReference type="InterPro" id="IPR019832">
    <property type="entry name" value="Mn/Fe_SOD_C"/>
</dbReference>
<feature type="region of interest" description="Disordered" evidence="8">
    <location>
        <begin position="90"/>
        <end position="116"/>
    </location>
</feature>
<feature type="domain" description="Manganese/iron superoxide dismutase C-terminal" evidence="10">
    <location>
        <begin position="119"/>
        <end position="206"/>
    </location>
</feature>
<evidence type="ECO:0000313" key="11">
    <source>
        <dbReference type="EMBL" id="RPD55076.1"/>
    </source>
</evidence>
<dbReference type="GO" id="GO:0004784">
    <property type="term" value="F:superoxide dismutase activity"/>
    <property type="evidence" value="ECO:0007669"/>
    <property type="project" value="UniProtKB-EC"/>
</dbReference>
<dbReference type="SUPFAM" id="SSF54719">
    <property type="entry name" value="Fe,Mn superoxide dismutase (SOD), C-terminal domain"/>
    <property type="match status" value="1"/>
</dbReference>
<dbReference type="InterPro" id="IPR050265">
    <property type="entry name" value="Fe/Mn_Superoxide_Dismutase"/>
</dbReference>
<evidence type="ECO:0000259" key="9">
    <source>
        <dbReference type="Pfam" id="PF00081"/>
    </source>
</evidence>
<sequence length="214" mass="24038">MTDKPCTGLYASVQQSRALLVETYVIGAVELQAASESDAAGMARAPGQESGRRRTRRETRNVHTLPKLDYADDTLEPHISGQIMELHHSKHRQTSTASMLQSSPTPMCPLPRSRSSSTSKKIISVTAAIQGSGWGWLGYNPDTKKLEIVTTPNQEPLLLHVLGIDIDIWEHAFYLQYYKVKQYYEVKADYLTAIWNVINFKEADRRFVEAAKSV</sequence>
<dbReference type="STRING" id="1328759.A0A5C2RWX2"/>
<feature type="compositionally biased region" description="Polar residues" evidence="8">
    <location>
        <begin position="94"/>
        <end position="105"/>
    </location>
</feature>
<keyword evidence="4" id="KW-0049">Antioxidant</keyword>
<dbReference type="InterPro" id="IPR019831">
    <property type="entry name" value="Mn/Fe_SOD_N"/>
</dbReference>
<keyword evidence="12" id="KW-1185">Reference proteome</keyword>
<dbReference type="Pfam" id="PF02777">
    <property type="entry name" value="Sod_Fe_C"/>
    <property type="match status" value="1"/>
</dbReference>
<dbReference type="PANTHER" id="PTHR11404:SF6">
    <property type="entry name" value="SUPEROXIDE DISMUTASE [MN], MITOCHONDRIAL"/>
    <property type="match status" value="1"/>
</dbReference>
<dbReference type="InterPro" id="IPR036314">
    <property type="entry name" value="SOD_C_sf"/>
</dbReference>
<dbReference type="OrthoDB" id="239262at2759"/>
<gene>
    <name evidence="11" type="ORF">L227DRAFT_638878</name>
</gene>
<dbReference type="PANTHER" id="PTHR11404">
    <property type="entry name" value="SUPEROXIDE DISMUTASE 2"/>
    <property type="match status" value="1"/>
</dbReference>
<feature type="domain" description="Manganese/iron superoxide dismutase N-terminal" evidence="9">
    <location>
        <begin position="63"/>
        <end position="94"/>
    </location>
</feature>
<dbReference type="Pfam" id="PF00081">
    <property type="entry name" value="Sod_Fe_N"/>
    <property type="match status" value="1"/>
</dbReference>
<comment type="function">
    <text evidence="7">Destroys radicals which are normally produced within the cells and which are toxic to biological systems.</text>
</comment>
<dbReference type="Proteomes" id="UP000313359">
    <property type="component" value="Unassembled WGS sequence"/>
</dbReference>
<comment type="similarity">
    <text evidence="1 7">Belongs to the iron/manganese superoxide dismutase family.</text>
</comment>
<name>A0A5C2RWX2_9APHY</name>
<evidence type="ECO:0000256" key="2">
    <source>
        <dbReference type="ARBA" id="ARBA00012682"/>
    </source>
</evidence>
<dbReference type="InterPro" id="IPR001189">
    <property type="entry name" value="Mn/Fe_SOD"/>
</dbReference>
<keyword evidence="5 7" id="KW-0560">Oxidoreductase</keyword>